<proteinExistence type="predicted"/>
<accession>A0AAE0EAE7</accession>
<evidence type="ECO:0008006" key="3">
    <source>
        <dbReference type="Google" id="ProtNLM"/>
    </source>
</evidence>
<reference evidence="1" key="1">
    <citation type="journal article" date="2023" name="Plant J.">
        <title>Genome sequences and population genomics provide insights into the demographic history, inbreeding, and mutation load of two 'living fossil' tree species of Dipteronia.</title>
        <authorList>
            <person name="Feng Y."/>
            <person name="Comes H.P."/>
            <person name="Chen J."/>
            <person name="Zhu S."/>
            <person name="Lu R."/>
            <person name="Zhang X."/>
            <person name="Li P."/>
            <person name="Qiu J."/>
            <person name="Olsen K.M."/>
            <person name="Qiu Y."/>
        </authorList>
    </citation>
    <scope>NUCLEOTIDE SEQUENCE</scope>
    <source>
        <strain evidence="1">NBL</strain>
    </source>
</reference>
<comment type="caution">
    <text evidence="1">The sequence shown here is derived from an EMBL/GenBank/DDBJ whole genome shotgun (WGS) entry which is preliminary data.</text>
</comment>
<sequence>MFGAKLLQEGVKWRVGDSCQVNFWIDDWVPNLRRLLSYVIIHLSSTQIFEKVYDYISHDDWEIQKLKVVLPWHIIHRIVSIHAGRSQSGTDRAIWGLTNSGEFSVKSEYVSLFRNNVMPHWERCFMWRLRIPPRCNIFFGSCFMVSISPINIELREAWQWTLHATDVRRVVRTLIMCLESVRPL</sequence>
<protein>
    <recommendedName>
        <fullName evidence="3">Reverse transcriptase zinc-binding domain-containing protein</fullName>
    </recommendedName>
</protein>
<evidence type="ECO:0000313" key="2">
    <source>
        <dbReference type="Proteomes" id="UP001281410"/>
    </source>
</evidence>
<dbReference type="Proteomes" id="UP001281410">
    <property type="component" value="Unassembled WGS sequence"/>
</dbReference>
<evidence type="ECO:0000313" key="1">
    <source>
        <dbReference type="EMBL" id="KAK3221016.1"/>
    </source>
</evidence>
<gene>
    <name evidence="1" type="ORF">Dsin_014986</name>
</gene>
<organism evidence="1 2">
    <name type="scientific">Dipteronia sinensis</name>
    <dbReference type="NCBI Taxonomy" id="43782"/>
    <lineage>
        <taxon>Eukaryota</taxon>
        <taxon>Viridiplantae</taxon>
        <taxon>Streptophyta</taxon>
        <taxon>Embryophyta</taxon>
        <taxon>Tracheophyta</taxon>
        <taxon>Spermatophyta</taxon>
        <taxon>Magnoliopsida</taxon>
        <taxon>eudicotyledons</taxon>
        <taxon>Gunneridae</taxon>
        <taxon>Pentapetalae</taxon>
        <taxon>rosids</taxon>
        <taxon>malvids</taxon>
        <taxon>Sapindales</taxon>
        <taxon>Sapindaceae</taxon>
        <taxon>Hippocastanoideae</taxon>
        <taxon>Acereae</taxon>
        <taxon>Dipteronia</taxon>
    </lineage>
</organism>
<name>A0AAE0EAE7_9ROSI</name>
<keyword evidence="2" id="KW-1185">Reference proteome</keyword>
<dbReference type="AlphaFoldDB" id="A0AAE0EAE7"/>
<dbReference type="EMBL" id="JANJYJ010000004">
    <property type="protein sequence ID" value="KAK3221016.1"/>
    <property type="molecule type" value="Genomic_DNA"/>
</dbReference>